<keyword evidence="3" id="KW-1185">Reference proteome</keyword>
<accession>A0A448XDD4</accession>
<comment type="caution">
    <text evidence="2">The sequence shown here is derived from an EMBL/GenBank/DDBJ whole genome shotgun (WGS) entry which is preliminary data.</text>
</comment>
<reference evidence="2" key="1">
    <citation type="submission" date="2018-11" db="EMBL/GenBank/DDBJ databases">
        <authorList>
            <consortium name="Pathogen Informatics"/>
        </authorList>
    </citation>
    <scope>NUCLEOTIDE SEQUENCE</scope>
</reference>
<feature type="compositionally biased region" description="Polar residues" evidence="1">
    <location>
        <begin position="277"/>
        <end position="286"/>
    </location>
</feature>
<feature type="compositionally biased region" description="Acidic residues" evidence="1">
    <location>
        <begin position="229"/>
        <end position="241"/>
    </location>
</feature>
<organism evidence="2 3">
    <name type="scientific">Protopolystoma xenopodis</name>
    <dbReference type="NCBI Taxonomy" id="117903"/>
    <lineage>
        <taxon>Eukaryota</taxon>
        <taxon>Metazoa</taxon>
        <taxon>Spiralia</taxon>
        <taxon>Lophotrochozoa</taxon>
        <taxon>Platyhelminthes</taxon>
        <taxon>Monogenea</taxon>
        <taxon>Polyopisthocotylea</taxon>
        <taxon>Polystomatidea</taxon>
        <taxon>Polystomatidae</taxon>
        <taxon>Protopolystoma</taxon>
    </lineage>
</organism>
<evidence type="ECO:0000256" key="1">
    <source>
        <dbReference type="SAM" id="MobiDB-lite"/>
    </source>
</evidence>
<evidence type="ECO:0000313" key="3">
    <source>
        <dbReference type="Proteomes" id="UP000784294"/>
    </source>
</evidence>
<dbReference type="Proteomes" id="UP000784294">
    <property type="component" value="Unassembled WGS sequence"/>
</dbReference>
<sequence>MLFNHYLAPTLRLKDEQSSPACLYFRVIGLRAGFTELEAIYQQAGSNLADTLPSGQGRIPSTQYPTPLSSISDISNAYLDTVSSSKLSVSHVKRPLDSPKSTDTVHHHPSFQLVARHPVAAFHFIRFIDPIGSDAVTAFAVGSTRWITASNGPAAWPIDPSLHYLLIRTPRLASDTFYSTSSPPRLPTIVHPASLVQHYSESTGNCQAKGCRVRQNEGLSISPGMGTDMAEDFDEDDEEDAIERIRDLESDFSKQSDSKGRSEPRISPGGLDKNRQYPETTASSRGDDNVSSFYFTAAFRCNAFGRFEVDFVIGNRPTGSHPRPAAILATLRVVPQFLAFYRGNSSLT</sequence>
<feature type="compositionally biased region" description="Basic and acidic residues" evidence="1">
    <location>
        <begin position="242"/>
        <end position="264"/>
    </location>
</feature>
<proteinExistence type="predicted"/>
<dbReference type="EMBL" id="CAAALY010247245">
    <property type="protein sequence ID" value="VEL34232.1"/>
    <property type="molecule type" value="Genomic_DNA"/>
</dbReference>
<dbReference type="AlphaFoldDB" id="A0A448XDD4"/>
<name>A0A448XDD4_9PLAT</name>
<feature type="region of interest" description="Disordered" evidence="1">
    <location>
        <begin position="217"/>
        <end position="286"/>
    </location>
</feature>
<protein>
    <submittedName>
        <fullName evidence="2">Uncharacterized protein</fullName>
    </submittedName>
</protein>
<evidence type="ECO:0000313" key="2">
    <source>
        <dbReference type="EMBL" id="VEL34232.1"/>
    </source>
</evidence>
<gene>
    <name evidence="2" type="ORF">PXEA_LOCUS27672</name>
</gene>